<dbReference type="EMBL" id="JABVXQ010000001">
    <property type="protein sequence ID" value="KAF6131054.1"/>
    <property type="molecule type" value="Genomic_DNA"/>
</dbReference>
<dbReference type="AlphaFoldDB" id="A0A834BLC8"/>
<proteinExistence type="predicted"/>
<dbReference type="Proteomes" id="UP000664940">
    <property type="component" value="Unassembled WGS sequence"/>
</dbReference>
<accession>A0A834BLC8</accession>
<feature type="chain" id="PRO_5032631946" evidence="1">
    <location>
        <begin position="20"/>
        <end position="127"/>
    </location>
</feature>
<comment type="caution">
    <text evidence="2">The sequence shown here is derived from an EMBL/GenBank/DDBJ whole genome shotgun (WGS) entry which is preliminary data.</text>
</comment>
<feature type="signal peptide" evidence="1">
    <location>
        <begin position="1"/>
        <end position="19"/>
    </location>
</feature>
<reference evidence="2 3" key="1">
    <citation type="journal article" date="2020" name="Nature">
        <title>Six reference-quality genomes reveal evolution of bat adaptations.</title>
        <authorList>
            <person name="Jebb D."/>
            <person name="Huang Z."/>
            <person name="Pippel M."/>
            <person name="Hughes G.M."/>
            <person name="Lavrichenko K."/>
            <person name="Devanna P."/>
            <person name="Winkler S."/>
            <person name="Jermiin L.S."/>
            <person name="Skirmuntt E.C."/>
            <person name="Katzourakis A."/>
            <person name="Burkitt-Gray L."/>
            <person name="Ray D.A."/>
            <person name="Sullivan K.A.M."/>
            <person name="Roscito J.G."/>
            <person name="Kirilenko B.M."/>
            <person name="Davalos L.M."/>
            <person name="Corthals A.P."/>
            <person name="Power M.L."/>
            <person name="Jones G."/>
            <person name="Ransome R.D."/>
            <person name="Dechmann D.K.N."/>
            <person name="Locatelli A.G."/>
            <person name="Puechmaille S.J."/>
            <person name="Fedrigo O."/>
            <person name="Jarvis E.D."/>
            <person name="Hiller M."/>
            <person name="Vernes S.C."/>
            <person name="Myers E.W."/>
            <person name="Teeling E.C."/>
        </authorList>
    </citation>
    <scope>NUCLEOTIDE SEQUENCE [LARGE SCALE GENOMIC DNA]</scope>
    <source>
        <strain evidence="2">Bat1K_MPI-CBG_1</strain>
    </source>
</reference>
<sequence>MLSFFYFFSFLSSVMVCCGLQPFCASIHGGYHQFMGPLFFGVLVSLESKLPLQISVISPHTENGSRSLLTSFQKQKQILYERLNYEKQYFNIFRKGIYQLCLNNNKKIEGKKKLFNYINREHRKEKD</sequence>
<keyword evidence="1" id="KW-0732">Signal</keyword>
<name>A0A834BLC8_9CHIR</name>
<evidence type="ECO:0000313" key="2">
    <source>
        <dbReference type="EMBL" id="KAF6131054.1"/>
    </source>
</evidence>
<protein>
    <submittedName>
        <fullName evidence="2">Uncharacterized protein</fullName>
    </submittedName>
</protein>
<organism evidence="2 3">
    <name type="scientific">Phyllostomus discolor</name>
    <name type="common">pale spear-nosed bat</name>
    <dbReference type="NCBI Taxonomy" id="89673"/>
    <lineage>
        <taxon>Eukaryota</taxon>
        <taxon>Metazoa</taxon>
        <taxon>Chordata</taxon>
        <taxon>Craniata</taxon>
        <taxon>Vertebrata</taxon>
        <taxon>Euteleostomi</taxon>
        <taxon>Mammalia</taxon>
        <taxon>Eutheria</taxon>
        <taxon>Laurasiatheria</taxon>
        <taxon>Chiroptera</taxon>
        <taxon>Yangochiroptera</taxon>
        <taxon>Phyllostomidae</taxon>
        <taxon>Phyllostominae</taxon>
        <taxon>Phyllostomus</taxon>
    </lineage>
</organism>
<evidence type="ECO:0000256" key="1">
    <source>
        <dbReference type="SAM" id="SignalP"/>
    </source>
</evidence>
<evidence type="ECO:0000313" key="3">
    <source>
        <dbReference type="Proteomes" id="UP000664940"/>
    </source>
</evidence>
<gene>
    <name evidence="2" type="ORF">HJG60_007955</name>
</gene>